<dbReference type="PANTHER" id="PTHR13481">
    <property type="entry name" value="SREBP REGULATING GENE PROTEIN"/>
    <property type="match status" value="1"/>
</dbReference>
<dbReference type="CDD" id="cd01650">
    <property type="entry name" value="RT_nLTR_like"/>
    <property type="match status" value="1"/>
</dbReference>
<keyword evidence="3" id="KW-1133">Transmembrane helix</keyword>
<name>A0AA88XMS1_PINIB</name>
<organism evidence="10 11">
    <name type="scientific">Pinctada imbricata</name>
    <name type="common">Atlantic pearl-oyster</name>
    <name type="synonym">Pinctada martensii</name>
    <dbReference type="NCBI Taxonomy" id="66713"/>
    <lineage>
        <taxon>Eukaryota</taxon>
        <taxon>Metazoa</taxon>
        <taxon>Spiralia</taxon>
        <taxon>Lophotrochozoa</taxon>
        <taxon>Mollusca</taxon>
        <taxon>Bivalvia</taxon>
        <taxon>Autobranchia</taxon>
        <taxon>Pteriomorphia</taxon>
        <taxon>Pterioida</taxon>
        <taxon>Pterioidea</taxon>
        <taxon>Pteriidae</taxon>
        <taxon>Pinctada</taxon>
    </lineage>
</organism>
<comment type="subcellular location">
    <subcellularLocation>
        <location evidence="1">Golgi apparatus membrane</location>
        <topology evidence="1">Single-pass membrane protein</topology>
    </subcellularLocation>
</comment>
<comment type="similarity">
    <text evidence="7">Belongs to the SPRING family.</text>
</comment>
<dbReference type="Gene3D" id="3.30.70.270">
    <property type="match status" value="1"/>
</dbReference>
<evidence type="ECO:0000313" key="10">
    <source>
        <dbReference type="EMBL" id="KAK3084015.1"/>
    </source>
</evidence>
<keyword evidence="2" id="KW-0812">Transmembrane</keyword>
<evidence type="ECO:0000256" key="1">
    <source>
        <dbReference type="ARBA" id="ARBA00004194"/>
    </source>
</evidence>
<evidence type="ECO:0000256" key="5">
    <source>
        <dbReference type="ARBA" id="ARBA00023136"/>
    </source>
</evidence>
<evidence type="ECO:0000256" key="4">
    <source>
        <dbReference type="ARBA" id="ARBA00023034"/>
    </source>
</evidence>
<evidence type="ECO:0000256" key="6">
    <source>
        <dbReference type="ARBA" id="ARBA00023180"/>
    </source>
</evidence>
<evidence type="ECO:0000256" key="2">
    <source>
        <dbReference type="ARBA" id="ARBA00022692"/>
    </source>
</evidence>
<dbReference type="Pfam" id="PF10218">
    <property type="entry name" value="SPRING1"/>
    <property type="match status" value="1"/>
</dbReference>
<evidence type="ECO:0000256" key="3">
    <source>
        <dbReference type="ARBA" id="ARBA00022989"/>
    </source>
</evidence>
<feature type="domain" description="Reverse transcriptase" evidence="9">
    <location>
        <begin position="1"/>
        <end position="139"/>
    </location>
</feature>
<keyword evidence="6" id="KW-0325">Glycoprotein</keyword>
<evidence type="ECO:0000256" key="8">
    <source>
        <dbReference type="ARBA" id="ARBA00023485"/>
    </source>
</evidence>
<dbReference type="InterPro" id="IPR019352">
    <property type="entry name" value="SPRING1"/>
</dbReference>
<dbReference type="AlphaFoldDB" id="A0AA88XMS1"/>
<dbReference type="PANTHER" id="PTHR13481:SF0">
    <property type="entry name" value="SREBP REGULATING GENE PROTEIN"/>
    <property type="match status" value="1"/>
</dbReference>
<gene>
    <name evidence="10" type="ORF">FSP39_006761</name>
</gene>
<dbReference type="GO" id="GO:0000139">
    <property type="term" value="C:Golgi membrane"/>
    <property type="evidence" value="ECO:0007669"/>
    <property type="project" value="UniProtKB-SubCell"/>
</dbReference>
<keyword evidence="4" id="KW-0333">Golgi apparatus</keyword>
<dbReference type="InterPro" id="IPR043128">
    <property type="entry name" value="Rev_trsase/Diguanyl_cyclase"/>
</dbReference>
<keyword evidence="11" id="KW-1185">Reference proteome</keyword>
<evidence type="ECO:0000256" key="7">
    <source>
        <dbReference type="ARBA" id="ARBA00023461"/>
    </source>
</evidence>
<dbReference type="InterPro" id="IPR000477">
    <property type="entry name" value="RT_dom"/>
</dbReference>
<dbReference type="PROSITE" id="PS50878">
    <property type="entry name" value="RT_POL"/>
    <property type="match status" value="1"/>
</dbReference>
<dbReference type="Proteomes" id="UP001186944">
    <property type="component" value="Unassembled WGS sequence"/>
</dbReference>
<dbReference type="GO" id="GO:2000640">
    <property type="term" value="P:positive regulation of SREBP signaling pathway"/>
    <property type="evidence" value="ECO:0007669"/>
    <property type="project" value="InterPro"/>
</dbReference>
<dbReference type="SUPFAM" id="SSF56672">
    <property type="entry name" value="DNA/RNA polymerases"/>
    <property type="match status" value="1"/>
</dbReference>
<sequence length="349" mass="39524">MYDNSESCVKIDGEQTKYFTNNIGVKQGEVLSPILFNLFINDLPGCLSDKDSPVINDSTVKCLLYADDLVIMSTSKSGIQQKFDELGEYCKKWRLHVNTDKTMVMEIANNSKVSKNADIKFNGEYIAYTKSYKYLGVIFDACNNFSIARNNMYERGHKALFKLKSVVDREFFSPKTSNLVQEDYQIKHILLRQPFEWQPKVPDRPHKSANGTVKQICRNSVQGKQLIVDERGYVCNRSDIDIGGCCRTELSSTSKHSCDTCKRSSCCVIYEYCVSCCLGPDKRPLLQKILTNARETLDIALGSASNHFDLCLAKCRTSSQSVQHENSYRNSLLKHCYGENPPELQPLSS</sequence>
<proteinExistence type="inferred from homology"/>
<dbReference type="EMBL" id="VSWD01000013">
    <property type="protein sequence ID" value="KAK3084015.1"/>
    <property type="molecule type" value="Genomic_DNA"/>
</dbReference>
<keyword evidence="5" id="KW-0472">Membrane</keyword>
<accession>A0AA88XMS1</accession>
<protein>
    <recommendedName>
        <fullName evidence="8">SREBP regulating gene protein</fullName>
    </recommendedName>
</protein>
<comment type="caution">
    <text evidence="10">The sequence shown here is derived from an EMBL/GenBank/DDBJ whole genome shotgun (WGS) entry which is preliminary data.</text>
</comment>
<evidence type="ECO:0000259" key="9">
    <source>
        <dbReference type="PROSITE" id="PS50878"/>
    </source>
</evidence>
<dbReference type="Pfam" id="PF00078">
    <property type="entry name" value="RVT_1"/>
    <property type="match status" value="1"/>
</dbReference>
<reference evidence="10" key="1">
    <citation type="submission" date="2019-08" db="EMBL/GenBank/DDBJ databases">
        <title>The improved chromosome-level genome for the pearl oyster Pinctada fucata martensii using PacBio sequencing and Hi-C.</title>
        <authorList>
            <person name="Zheng Z."/>
        </authorList>
    </citation>
    <scope>NUCLEOTIDE SEQUENCE</scope>
    <source>
        <strain evidence="10">ZZ-2019</strain>
        <tissue evidence="10">Adductor muscle</tissue>
    </source>
</reference>
<evidence type="ECO:0000313" key="11">
    <source>
        <dbReference type="Proteomes" id="UP001186944"/>
    </source>
</evidence>
<dbReference type="InterPro" id="IPR043502">
    <property type="entry name" value="DNA/RNA_pol_sf"/>
</dbReference>